<dbReference type="InterPro" id="IPR046331">
    <property type="entry name" value="GPAM1-like"/>
</dbReference>
<feature type="region of interest" description="Disordered" evidence="1">
    <location>
        <begin position="1"/>
        <end position="129"/>
    </location>
</feature>
<comment type="caution">
    <text evidence="3">The sequence shown here is derived from an EMBL/GenBank/DDBJ whole genome shotgun (WGS) entry which is preliminary data.</text>
</comment>
<dbReference type="PANTHER" id="PTHR46370:SF1">
    <property type="entry name" value="GPALPP MOTIFS-CONTAINING PROTEIN 1"/>
    <property type="match status" value="1"/>
</dbReference>
<organism evidence="3 4">
    <name type="scientific">Geranomyces variabilis</name>
    <dbReference type="NCBI Taxonomy" id="109894"/>
    <lineage>
        <taxon>Eukaryota</taxon>
        <taxon>Fungi</taxon>
        <taxon>Fungi incertae sedis</taxon>
        <taxon>Chytridiomycota</taxon>
        <taxon>Chytridiomycota incertae sedis</taxon>
        <taxon>Chytridiomycetes</taxon>
        <taxon>Spizellomycetales</taxon>
        <taxon>Powellomycetaceae</taxon>
        <taxon>Geranomyces</taxon>
    </lineage>
</organism>
<feature type="compositionally biased region" description="Low complexity" evidence="1">
    <location>
        <begin position="18"/>
        <end position="27"/>
    </location>
</feature>
<evidence type="ECO:0000259" key="2">
    <source>
        <dbReference type="Pfam" id="PF12572"/>
    </source>
</evidence>
<name>A0AAD5XIF8_9FUNG</name>
<dbReference type="PANTHER" id="PTHR46370">
    <property type="entry name" value="GPALPP MOTIFS-CONTAINING PROTEIN 1"/>
    <property type="match status" value="1"/>
</dbReference>
<dbReference type="Pfam" id="PF12572">
    <property type="entry name" value="DUF3752"/>
    <property type="match status" value="1"/>
</dbReference>
<dbReference type="EMBL" id="JADGJQ010000113">
    <property type="protein sequence ID" value="KAJ3169022.1"/>
    <property type="molecule type" value="Genomic_DNA"/>
</dbReference>
<evidence type="ECO:0000256" key="1">
    <source>
        <dbReference type="SAM" id="MobiDB-lite"/>
    </source>
</evidence>
<accession>A0AAD5XIF8</accession>
<dbReference type="Proteomes" id="UP001212152">
    <property type="component" value="Unassembled WGS sequence"/>
</dbReference>
<keyword evidence="4" id="KW-1185">Reference proteome</keyword>
<feature type="compositionally biased region" description="Basic and acidic residues" evidence="1">
    <location>
        <begin position="183"/>
        <end position="214"/>
    </location>
</feature>
<feature type="region of interest" description="Disordered" evidence="1">
    <location>
        <begin position="234"/>
        <end position="256"/>
    </location>
</feature>
<reference evidence="3" key="1">
    <citation type="submission" date="2020-05" db="EMBL/GenBank/DDBJ databases">
        <title>Phylogenomic resolution of chytrid fungi.</title>
        <authorList>
            <person name="Stajich J.E."/>
            <person name="Amses K."/>
            <person name="Simmons R."/>
            <person name="Seto K."/>
            <person name="Myers J."/>
            <person name="Bonds A."/>
            <person name="Quandt C.A."/>
            <person name="Barry K."/>
            <person name="Liu P."/>
            <person name="Grigoriev I."/>
            <person name="Longcore J.E."/>
            <person name="James T.Y."/>
        </authorList>
    </citation>
    <scope>NUCLEOTIDE SEQUENCE</scope>
    <source>
        <strain evidence="3">JEL0379</strain>
    </source>
</reference>
<protein>
    <recommendedName>
        <fullName evidence="2">DUF3752 domain-containing protein</fullName>
    </recommendedName>
</protein>
<sequence>MSSDSGSDSDSFGPALPPHLAAAKKAQPSPPQPPPQQQQRRRPVAGPAAPPPPGYVPPSSPPPTHTHSDDDDDDVLGPMPPPPAATASLSSTTDLDDRIAEFEERARRAREEDDARKRPEKLERGDWMLVPPEAHRLLPMLGDSAMKSRQFSKKAVGEDIDQSGWTETPEQKAKKSGEKRKRAKDDGPRIPTREELQTAEFIRKHNETHRGGALLEKHMKTALKDRKFDAEDVSKRPFDRDRDMGGSRKIDTKSRQQMVEQARKLDTKFGHGNKTFL</sequence>
<dbReference type="InterPro" id="IPR022226">
    <property type="entry name" value="DUF3752"/>
</dbReference>
<feature type="compositionally biased region" description="Pro residues" evidence="1">
    <location>
        <begin position="48"/>
        <end position="64"/>
    </location>
</feature>
<proteinExistence type="predicted"/>
<feature type="compositionally biased region" description="Basic and acidic residues" evidence="1">
    <location>
        <begin position="234"/>
        <end position="254"/>
    </location>
</feature>
<feature type="region of interest" description="Disordered" evidence="1">
    <location>
        <begin position="148"/>
        <end position="214"/>
    </location>
</feature>
<evidence type="ECO:0000313" key="3">
    <source>
        <dbReference type="EMBL" id="KAJ3169022.1"/>
    </source>
</evidence>
<evidence type="ECO:0000313" key="4">
    <source>
        <dbReference type="Proteomes" id="UP001212152"/>
    </source>
</evidence>
<gene>
    <name evidence="3" type="ORF">HDU87_000896</name>
</gene>
<feature type="compositionally biased region" description="Low complexity" evidence="1">
    <location>
        <begin position="1"/>
        <end position="11"/>
    </location>
</feature>
<dbReference type="AlphaFoldDB" id="A0AAD5XIF8"/>
<feature type="compositionally biased region" description="Basic and acidic residues" evidence="1">
    <location>
        <begin position="95"/>
        <end position="126"/>
    </location>
</feature>
<feature type="domain" description="DUF3752" evidence="2">
    <location>
        <begin position="131"/>
        <end position="270"/>
    </location>
</feature>